<dbReference type="Proteomes" id="UP000199223">
    <property type="component" value="Unassembled WGS sequence"/>
</dbReference>
<keyword evidence="3" id="KW-1185">Reference proteome</keyword>
<feature type="transmembrane region" description="Helical" evidence="1">
    <location>
        <begin position="60"/>
        <end position="82"/>
    </location>
</feature>
<dbReference type="PANTHER" id="PTHR38441:SF1">
    <property type="entry name" value="MEMBRANE PROTEIN"/>
    <property type="match status" value="1"/>
</dbReference>
<evidence type="ECO:0000313" key="2">
    <source>
        <dbReference type="EMBL" id="SEJ74908.1"/>
    </source>
</evidence>
<organism evidence="2 3">
    <name type="scientific">Deinococcus reticulitermitis</name>
    <dbReference type="NCBI Taxonomy" id="856736"/>
    <lineage>
        <taxon>Bacteria</taxon>
        <taxon>Thermotogati</taxon>
        <taxon>Deinococcota</taxon>
        <taxon>Deinococci</taxon>
        <taxon>Deinococcales</taxon>
        <taxon>Deinococcaceae</taxon>
        <taxon>Deinococcus</taxon>
    </lineage>
</organism>
<proteinExistence type="predicted"/>
<gene>
    <name evidence="2" type="ORF">SAMN04488058_11723</name>
</gene>
<dbReference type="RefSeq" id="WP_092265305.1">
    <property type="nucleotide sequence ID" value="NZ_FNZA01000017.1"/>
</dbReference>
<dbReference type="STRING" id="856736.SAMN04488058_11723"/>
<dbReference type="EMBL" id="FNZA01000017">
    <property type="protein sequence ID" value="SEJ74908.1"/>
    <property type="molecule type" value="Genomic_DNA"/>
</dbReference>
<reference evidence="3" key="1">
    <citation type="submission" date="2016-10" db="EMBL/GenBank/DDBJ databases">
        <authorList>
            <person name="Varghese N."/>
            <person name="Submissions S."/>
        </authorList>
    </citation>
    <scope>NUCLEOTIDE SEQUENCE [LARGE SCALE GENOMIC DNA]</scope>
    <source>
        <strain evidence="3">CGMCC 1.10218</strain>
    </source>
</reference>
<feature type="transmembrane region" description="Helical" evidence="1">
    <location>
        <begin position="26"/>
        <end position="48"/>
    </location>
</feature>
<evidence type="ECO:0000313" key="3">
    <source>
        <dbReference type="Proteomes" id="UP000199223"/>
    </source>
</evidence>
<accession>A0A1H7BBT0</accession>
<sequence>MSVSSSSAPAVRNSAYQQLVAQRNSFTITMTLTFLVLFFLLPVLAGYNKPLMASKVLGNITFGYVLAFLEFVMGWVMAAIYVSRARTFDRLALEAQGLGQTGVGRTGMGGVR</sequence>
<keyword evidence="1" id="KW-0472">Membrane</keyword>
<dbReference type="Pfam" id="PF04341">
    <property type="entry name" value="DUF485"/>
    <property type="match status" value="1"/>
</dbReference>
<dbReference type="InterPro" id="IPR007436">
    <property type="entry name" value="DUF485"/>
</dbReference>
<dbReference type="PANTHER" id="PTHR38441">
    <property type="entry name" value="INTEGRAL MEMBRANE PROTEIN-RELATED"/>
    <property type="match status" value="1"/>
</dbReference>
<keyword evidence="1" id="KW-0812">Transmembrane</keyword>
<name>A0A1H7BBT0_9DEIO</name>
<evidence type="ECO:0000256" key="1">
    <source>
        <dbReference type="SAM" id="Phobius"/>
    </source>
</evidence>
<keyword evidence="1" id="KW-1133">Transmembrane helix</keyword>
<dbReference type="OrthoDB" id="73678at2"/>
<dbReference type="AlphaFoldDB" id="A0A1H7BBT0"/>
<protein>
    <submittedName>
        <fullName evidence="2">Uncharacterized membrane protein, DUF485 family</fullName>
    </submittedName>
</protein>